<protein>
    <recommendedName>
        <fullName evidence="1">MAP3K TRAFs-binding domain-containing protein</fullName>
    </recommendedName>
</protein>
<dbReference type="Proteomes" id="UP001529510">
    <property type="component" value="Unassembled WGS sequence"/>
</dbReference>
<dbReference type="Pfam" id="PF13281">
    <property type="entry name" value="MAP3K_TRAF_bd"/>
    <property type="match status" value="1"/>
</dbReference>
<evidence type="ECO:0000313" key="2">
    <source>
        <dbReference type="EMBL" id="KAL0171677.1"/>
    </source>
</evidence>
<comment type="caution">
    <text evidence="2">The sequence shown here is derived from an EMBL/GenBank/DDBJ whole genome shotgun (WGS) entry which is preliminary data.</text>
</comment>
<reference evidence="2 3" key="1">
    <citation type="submission" date="2024-05" db="EMBL/GenBank/DDBJ databases">
        <title>Genome sequencing and assembly of Indian major carp, Cirrhinus mrigala (Hamilton, 1822).</title>
        <authorList>
            <person name="Mohindra V."/>
            <person name="Chowdhury L.M."/>
            <person name="Lal K."/>
            <person name="Jena J.K."/>
        </authorList>
    </citation>
    <scope>NUCLEOTIDE SEQUENCE [LARGE SCALE GENOMIC DNA]</scope>
    <source>
        <strain evidence="2">CM1030</strain>
        <tissue evidence="2">Blood</tissue>
    </source>
</reference>
<sequence>YVASIMETYILYKQFAKPREVSHPKQETVDFWMELMVQACKPTVSTARCP</sequence>
<organism evidence="2 3">
    <name type="scientific">Cirrhinus mrigala</name>
    <name type="common">Mrigala</name>
    <dbReference type="NCBI Taxonomy" id="683832"/>
    <lineage>
        <taxon>Eukaryota</taxon>
        <taxon>Metazoa</taxon>
        <taxon>Chordata</taxon>
        <taxon>Craniata</taxon>
        <taxon>Vertebrata</taxon>
        <taxon>Euteleostomi</taxon>
        <taxon>Actinopterygii</taxon>
        <taxon>Neopterygii</taxon>
        <taxon>Teleostei</taxon>
        <taxon>Ostariophysi</taxon>
        <taxon>Cypriniformes</taxon>
        <taxon>Cyprinidae</taxon>
        <taxon>Labeoninae</taxon>
        <taxon>Labeonini</taxon>
        <taxon>Cirrhinus</taxon>
    </lineage>
</organism>
<keyword evidence="3" id="KW-1185">Reference proteome</keyword>
<proteinExistence type="predicted"/>
<dbReference type="EMBL" id="JAMKFB020000016">
    <property type="protein sequence ID" value="KAL0171677.1"/>
    <property type="molecule type" value="Genomic_DNA"/>
</dbReference>
<name>A0ABD0PC93_CIRMR</name>
<accession>A0ABD0PC93</accession>
<feature type="domain" description="MAP3K TRAFs-binding" evidence="1">
    <location>
        <begin position="1"/>
        <end position="34"/>
    </location>
</feature>
<dbReference type="InterPro" id="IPR025136">
    <property type="entry name" value="MAP3K_TRAF-bd"/>
</dbReference>
<dbReference type="AlphaFoldDB" id="A0ABD0PC93"/>
<gene>
    <name evidence="2" type="ORF">M9458_031988</name>
</gene>
<evidence type="ECO:0000259" key="1">
    <source>
        <dbReference type="Pfam" id="PF13281"/>
    </source>
</evidence>
<feature type="non-terminal residue" evidence="2">
    <location>
        <position position="50"/>
    </location>
</feature>
<evidence type="ECO:0000313" key="3">
    <source>
        <dbReference type="Proteomes" id="UP001529510"/>
    </source>
</evidence>
<feature type="non-terminal residue" evidence="2">
    <location>
        <position position="1"/>
    </location>
</feature>